<dbReference type="GeneID" id="72068840"/>
<gene>
    <name evidence="3" type="ORF">JDV02_006891</name>
</gene>
<dbReference type="EMBL" id="CP086359">
    <property type="protein sequence ID" value="UNI20841.1"/>
    <property type="molecule type" value="Genomic_DNA"/>
</dbReference>
<keyword evidence="2" id="KW-0732">Signal</keyword>
<dbReference type="AlphaFoldDB" id="A0A9Q8VD67"/>
<sequence>MHHLHAAVLLALGWSVAAFDPAKRNACQSQDYTVCLDSFAWCAGPNDNDNNGCSFPKHTYPYYDRDSGPNKALLLWDQNYTISWKNTDDRFPVQLVWRFVEQIDPPRSGSWSKNITKGAKSFSFTFKDLAAEIQKSSNNNSTVAEIKGYVSDFNNEFEISQPENDFAQGKKFRTDHSDPFAVLDSTAAQYLETHAQIASRETEHKWKLGVGIGVGLGVTILLVLSVAAGWRLGRRGGVMPAPKVITPRPSVG</sequence>
<keyword evidence="1" id="KW-0812">Transmembrane</keyword>
<evidence type="ECO:0000256" key="2">
    <source>
        <dbReference type="SAM" id="SignalP"/>
    </source>
</evidence>
<name>A0A9Q8VD67_9HYPO</name>
<dbReference type="RefSeq" id="XP_047844322.1">
    <property type="nucleotide sequence ID" value="XM_047988328.1"/>
</dbReference>
<dbReference type="OrthoDB" id="4755186at2759"/>
<feature type="chain" id="PRO_5040215701" evidence="2">
    <location>
        <begin position="19"/>
        <end position="252"/>
    </location>
</feature>
<feature type="transmembrane region" description="Helical" evidence="1">
    <location>
        <begin position="208"/>
        <end position="230"/>
    </location>
</feature>
<dbReference type="Proteomes" id="UP000829364">
    <property type="component" value="Chromosome 6"/>
</dbReference>
<feature type="signal peptide" evidence="2">
    <location>
        <begin position="1"/>
        <end position="18"/>
    </location>
</feature>
<keyword evidence="1" id="KW-1133">Transmembrane helix</keyword>
<evidence type="ECO:0000313" key="3">
    <source>
        <dbReference type="EMBL" id="UNI20841.1"/>
    </source>
</evidence>
<organism evidence="3 4">
    <name type="scientific">Purpureocillium takamizusanense</name>
    <dbReference type="NCBI Taxonomy" id="2060973"/>
    <lineage>
        <taxon>Eukaryota</taxon>
        <taxon>Fungi</taxon>
        <taxon>Dikarya</taxon>
        <taxon>Ascomycota</taxon>
        <taxon>Pezizomycotina</taxon>
        <taxon>Sordariomycetes</taxon>
        <taxon>Hypocreomycetidae</taxon>
        <taxon>Hypocreales</taxon>
        <taxon>Ophiocordycipitaceae</taxon>
        <taxon>Purpureocillium</taxon>
    </lineage>
</organism>
<evidence type="ECO:0000256" key="1">
    <source>
        <dbReference type="SAM" id="Phobius"/>
    </source>
</evidence>
<proteinExistence type="predicted"/>
<reference evidence="3" key="1">
    <citation type="submission" date="2021-11" db="EMBL/GenBank/DDBJ databases">
        <title>Purpureocillium_takamizusanense_genome.</title>
        <authorList>
            <person name="Nguyen N.-H."/>
        </authorList>
    </citation>
    <scope>NUCLEOTIDE SEQUENCE</scope>
    <source>
        <strain evidence="3">PT3</strain>
    </source>
</reference>
<accession>A0A9Q8VD67</accession>
<keyword evidence="4" id="KW-1185">Reference proteome</keyword>
<keyword evidence="1" id="KW-0472">Membrane</keyword>
<dbReference type="KEGG" id="ptkz:JDV02_006891"/>
<evidence type="ECO:0000313" key="4">
    <source>
        <dbReference type="Proteomes" id="UP000829364"/>
    </source>
</evidence>
<protein>
    <submittedName>
        <fullName evidence="3">Uncharacterized protein</fullName>
    </submittedName>
</protein>